<dbReference type="EMBL" id="SOEZ01000044">
    <property type="protein sequence ID" value="TFB51067.1"/>
    <property type="molecule type" value="Genomic_DNA"/>
</dbReference>
<dbReference type="InterPro" id="IPR017850">
    <property type="entry name" value="Alkaline_phosphatase_core_sf"/>
</dbReference>
<evidence type="ECO:0000256" key="3">
    <source>
        <dbReference type="ARBA" id="ARBA00022801"/>
    </source>
</evidence>
<evidence type="ECO:0000256" key="4">
    <source>
        <dbReference type="ARBA" id="ARBA00022837"/>
    </source>
</evidence>
<dbReference type="GO" id="GO:0046872">
    <property type="term" value="F:metal ion binding"/>
    <property type="evidence" value="ECO:0007669"/>
    <property type="project" value="UniProtKB-KW"/>
</dbReference>
<evidence type="ECO:0000313" key="6">
    <source>
        <dbReference type="EMBL" id="TFB51067.1"/>
    </source>
</evidence>
<dbReference type="InterPro" id="IPR024607">
    <property type="entry name" value="Sulfatase_CS"/>
</dbReference>
<proteinExistence type="inferred from homology"/>
<dbReference type="SUPFAM" id="SSF53649">
    <property type="entry name" value="Alkaline phosphatase-like"/>
    <property type="match status" value="1"/>
</dbReference>
<dbReference type="Proteomes" id="UP000297866">
    <property type="component" value="Unassembled WGS sequence"/>
</dbReference>
<dbReference type="Gene3D" id="3.40.720.10">
    <property type="entry name" value="Alkaline Phosphatase, subunit A"/>
    <property type="match status" value="1"/>
</dbReference>
<dbReference type="Gene3D" id="3.30.1120.10">
    <property type="match status" value="1"/>
</dbReference>
<dbReference type="OrthoDB" id="9777306at2"/>
<dbReference type="CDD" id="cd16025">
    <property type="entry name" value="PAS_like"/>
    <property type="match status" value="1"/>
</dbReference>
<comment type="similarity">
    <text evidence="1">Belongs to the sulfatase family.</text>
</comment>
<evidence type="ECO:0000259" key="5">
    <source>
        <dbReference type="Pfam" id="PF00884"/>
    </source>
</evidence>
<keyword evidence="3" id="KW-0378">Hydrolase</keyword>
<organism evidence="6 7">
    <name type="scientific">Cryobacterium tagatosivorans</name>
    <dbReference type="NCBI Taxonomy" id="1259199"/>
    <lineage>
        <taxon>Bacteria</taxon>
        <taxon>Bacillati</taxon>
        <taxon>Actinomycetota</taxon>
        <taxon>Actinomycetes</taxon>
        <taxon>Micrococcales</taxon>
        <taxon>Microbacteriaceae</taxon>
        <taxon>Cryobacterium</taxon>
    </lineage>
</organism>
<evidence type="ECO:0000256" key="1">
    <source>
        <dbReference type="ARBA" id="ARBA00008779"/>
    </source>
</evidence>
<dbReference type="PANTHER" id="PTHR42693">
    <property type="entry name" value="ARYLSULFATASE FAMILY MEMBER"/>
    <property type="match status" value="1"/>
</dbReference>
<evidence type="ECO:0000256" key="2">
    <source>
        <dbReference type="ARBA" id="ARBA00022723"/>
    </source>
</evidence>
<gene>
    <name evidence="6" type="ORF">E3O23_09035</name>
</gene>
<evidence type="ECO:0000313" key="7">
    <source>
        <dbReference type="Proteomes" id="UP000297866"/>
    </source>
</evidence>
<name>A0A4R8UGS9_9MICO</name>
<dbReference type="InterPro" id="IPR000917">
    <property type="entry name" value="Sulfatase_N"/>
</dbReference>
<feature type="domain" description="Sulfatase N-terminal" evidence="5">
    <location>
        <begin position="4"/>
        <end position="411"/>
    </location>
</feature>
<sequence>MPRPNIVMILADDLGYSDLAAFGGEIDTPNLDRLAARGTRMSSFYVTPRCSPSRAALLTGRHPHSVGIGILTRDDRPNGYRGALQPGIPTIADRLGEQGYTTGLIGKWHLSSDRTEPNDTWPLRRGFGEFYGMLGGCGSYYQPVLTDGDSTVSADAMADPGYYITDDLSSRAVDFIDRNAGAESPFFLYLAYTAPHWPLHAREEDIAKYRERFLAGWDDLRVARFRRQVELGIHNMAELPPRDERVPAWGASDDQAWEAERMAVYAAQVEAMDRGIGAVLDALEAAGVADDTLVIFSSDNGACAEDLGDLMAGPGLPAEMCPPLTRGVKTVRVGNDPSIAPGPEEGYASYGRSWANLSNTPFRQYKRWVHEGGIASSMIASWPAGGIVEGALTATPGHVIDIAPTMLAAIGAVDDTAAGESLLPTLRGEVPTHERTMYWEHIGNAAIRRGPWKLVREDNGPWELYDIESDRAESIDLVATRPRFVAELVEEWSTWAQANGVLPWEDVVADYRERGIENQVRG</sequence>
<comment type="caution">
    <text evidence="6">The sequence shown here is derived from an EMBL/GenBank/DDBJ whole genome shotgun (WGS) entry which is preliminary data.</text>
</comment>
<dbReference type="AlphaFoldDB" id="A0A4R8UGS9"/>
<dbReference type="GO" id="GO:0004065">
    <property type="term" value="F:arylsulfatase activity"/>
    <property type="evidence" value="ECO:0007669"/>
    <property type="project" value="TreeGrafter"/>
</dbReference>
<reference evidence="6 7" key="1">
    <citation type="submission" date="2019-03" db="EMBL/GenBank/DDBJ databases">
        <title>Genomics of glacier-inhabiting Cryobacterium strains.</title>
        <authorList>
            <person name="Liu Q."/>
            <person name="Xin Y.-H."/>
        </authorList>
    </citation>
    <scope>NUCLEOTIDE SEQUENCE [LARGE SCALE GENOMIC DNA]</scope>
    <source>
        <strain evidence="6 7">Sr47</strain>
    </source>
</reference>
<dbReference type="Pfam" id="PF00884">
    <property type="entry name" value="Sulfatase"/>
    <property type="match status" value="1"/>
</dbReference>
<protein>
    <submittedName>
        <fullName evidence="6">Arylsulfatase</fullName>
    </submittedName>
</protein>
<dbReference type="InterPro" id="IPR050738">
    <property type="entry name" value="Sulfatase"/>
</dbReference>
<dbReference type="PROSITE" id="PS00149">
    <property type="entry name" value="SULFATASE_2"/>
    <property type="match status" value="1"/>
</dbReference>
<keyword evidence="4" id="KW-0106">Calcium</keyword>
<keyword evidence="7" id="KW-1185">Reference proteome</keyword>
<dbReference type="RefSeq" id="WP_134490267.1">
    <property type="nucleotide sequence ID" value="NZ_SOEZ01000044.1"/>
</dbReference>
<keyword evidence="2" id="KW-0479">Metal-binding</keyword>
<accession>A0A4R8UGS9</accession>
<dbReference type="PANTHER" id="PTHR42693:SF53">
    <property type="entry name" value="ENDO-4-O-SULFATASE"/>
    <property type="match status" value="1"/>
</dbReference>